<dbReference type="InterPro" id="IPR009057">
    <property type="entry name" value="Homeodomain-like_sf"/>
</dbReference>
<dbReference type="PANTHER" id="PTHR35004">
    <property type="entry name" value="TRANSPOSASE RV3428C-RELATED"/>
    <property type="match status" value="1"/>
</dbReference>
<sequence>MKQEISKQQAAEILRCSNRTIERQATAFLALGKEGLRDHRHSNHYKLSENQRTAVVALKTKDRWRSGRNVRDALKLSVGRKTINNLFRQEGLSRENTKRVKALQRFEAAAPNDLWQTDIMGKIDFPNLGILYLIATLDDHSRFVPSGRWFRTQGKIHVFQIWYESLSRWGIPTAMLQDQGSQYKARTRFGTTDYEWYAKQLNIKLIWAKSAQCKGKIERFWGFVQDDFVPEVIKAKTMEEIQGTWNIWLARYNYVFTSEYFGNITRISRYRPSARRVSQIELQTLLTIEERRKVSRESTISLYGKRYLIPPGYIGCRIWVKIKGNKLSFEANGEVFWKERLRD</sequence>
<name>A0A1F6AZR8_9BACT</name>
<dbReference type="Gene3D" id="3.30.420.10">
    <property type="entry name" value="Ribonuclease H-like superfamily/Ribonuclease H"/>
    <property type="match status" value="1"/>
</dbReference>
<evidence type="ECO:0000313" key="2">
    <source>
        <dbReference type="EMBL" id="OGG30170.1"/>
    </source>
</evidence>
<dbReference type="InterPro" id="IPR001584">
    <property type="entry name" value="Integrase_cat-core"/>
</dbReference>
<accession>A0A1F6AZR8</accession>
<dbReference type="Pfam" id="PF00665">
    <property type="entry name" value="rve"/>
    <property type="match status" value="1"/>
</dbReference>
<dbReference type="InterPro" id="IPR036397">
    <property type="entry name" value="RNaseH_sf"/>
</dbReference>
<dbReference type="GO" id="GO:0003676">
    <property type="term" value="F:nucleic acid binding"/>
    <property type="evidence" value="ECO:0007669"/>
    <property type="project" value="InterPro"/>
</dbReference>
<dbReference type="InterPro" id="IPR012337">
    <property type="entry name" value="RNaseH-like_sf"/>
</dbReference>
<gene>
    <name evidence="2" type="ORF">A3A63_00855</name>
</gene>
<protein>
    <recommendedName>
        <fullName evidence="1">Integrase catalytic domain-containing protein</fullName>
    </recommendedName>
</protein>
<organism evidence="2 3">
    <name type="scientific">Candidatus Gottesmanbacteria bacterium RIFCSPLOWO2_01_FULL_46_9</name>
    <dbReference type="NCBI Taxonomy" id="1798394"/>
    <lineage>
        <taxon>Bacteria</taxon>
        <taxon>Candidatus Gottesmaniibacteriota</taxon>
    </lineage>
</organism>
<evidence type="ECO:0000259" key="1">
    <source>
        <dbReference type="PROSITE" id="PS50994"/>
    </source>
</evidence>
<evidence type="ECO:0000313" key="3">
    <source>
        <dbReference type="Proteomes" id="UP000176450"/>
    </source>
</evidence>
<feature type="domain" description="Integrase catalytic" evidence="1">
    <location>
        <begin position="107"/>
        <end position="280"/>
    </location>
</feature>
<dbReference type="PANTHER" id="PTHR35004:SF6">
    <property type="entry name" value="TRANSPOSASE"/>
    <property type="match status" value="1"/>
</dbReference>
<dbReference type="SUPFAM" id="SSF46689">
    <property type="entry name" value="Homeodomain-like"/>
    <property type="match status" value="1"/>
</dbReference>
<comment type="caution">
    <text evidence="2">The sequence shown here is derived from an EMBL/GenBank/DDBJ whole genome shotgun (WGS) entry which is preliminary data.</text>
</comment>
<dbReference type="Proteomes" id="UP000176450">
    <property type="component" value="Unassembled WGS sequence"/>
</dbReference>
<dbReference type="SUPFAM" id="SSF53098">
    <property type="entry name" value="Ribonuclease H-like"/>
    <property type="match status" value="1"/>
</dbReference>
<dbReference type="AlphaFoldDB" id="A0A1F6AZR8"/>
<dbReference type="GO" id="GO:0015074">
    <property type="term" value="P:DNA integration"/>
    <property type="evidence" value="ECO:0007669"/>
    <property type="project" value="InterPro"/>
</dbReference>
<reference evidence="2 3" key="1">
    <citation type="journal article" date="2016" name="Nat. Commun.">
        <title>Thousands of microbial genomes shed light on interconnected biogeochemical processes in an aquifer system.</title>
        <authorList>
            <person name="Anantharaman K."/>
            <person name="Brown C.T."/>
            <person name="Hug L.A."/>
            <person name="Sharon I."/>
            <person name="Castelle C.J."/>
            <person name="Probst A.J."/>
            <person name="Thomas B.C."/>
            <person name="Singh A."/>
            <person name="Wilkins M.J."/>
            <person name="Karaoz U."/>
            <person name="Brodie E.L."/>
            <person name="Williams K.H."/>
            <person name="Hubbard S.S."/>
            <person name="Banfield J.F."/>
        </authorList>
    </citation>
    <scope>NUCLEOTIDE SEQUENCE [LARGE SCALE GENOMIC DNA]</scope>
</reference>
<proteinExistence type="predicted"/>
<dbReference type="PROSITE" id="PS50994">
    <property type="entry name" value="INTEGRASE"/>
    <property type="match status" value="1"/>
</dbReference>
<dbReference type="EMBL" id="MFJX01000047">
    <property type="protein sequence ID" value="OGG30170.1"/>
    <property type="molecule type" value="Genomic_DNA"/>
</dbReference>